<dbReference type="Proteomes" id="UP000176253">
    <property type="component" value="Unassembled WGS sequence"/>
</dbReference>
<feature type="domain" description="PIN" evidence="1">
    <location>
        <begin position="4"/>
        <end position="123"/>
    </location>
</feature>
<dbReference type="Gene3D" id="3.40.50.1010">
    <property type="entry name" value="5'-nuclease"/>
    <property type="match status" value="1"/>
</dbReference>
<evidence type="ECO:0000313" key="3">
    <source>
        <dbReference type="Proteomes" id="UP000176253"/>
    </source>
</evidence>
<name>A0A1F6A445_9BACT</name>
<dbReference type="Pfam" id="PF01850">
    <property type="entry name" value="PIN"/>
    <property type="match status" value="1"/>
</dbReference>
<accession>A0A1F6A445</accession>
<dbReference type="InterPro" id="IPR002716">
    <property type="entry name" value="PIN_dom"/>
</dbReference>
<dbReference type="SUPFAM" id="SSF88723">
    <property type="entry name" value="PIN domain-like"/>
    <property type="match status" value="1"/>
</dbReference>
<comment type="caution">
    <text evidence="2">The sequence shown here is derived from an EMBL/GenBank/DDBJ whole genome shotgun (WGS) entry which is preliminary data.</text>
</comment>
<evidence type="ECO:0000259" key="1">
    <source>
        <dbReference type="Pfam" id="PF01850"/>
    </source>
</evidence>
<organism evidence="2 3">
    <name type="scientific">Candidatus Gottesmanbacteria bacterium RIFCSPHIGHO2_02_FULL_39_14</name>
    <dbReference type="NCBI Taxonomy" id="1798383"/>
    <lineage>
        <taxon>Bacteria</taxon>
        <taxon>Candidatus Gottesmaniibacteriota</taxon>
    </lineage>
</organism>
<dbReference type="AlphaFoldDB" id="A0A1F6A445"/>
<sequence>MEQIVDTNIILRYLVGDDKQQQQEANVLFQKAEKGITSLLIKPLIIAEACFVLESFYKKSREEIADTFEVFLSQKWLRVEERETMLILWNWYKRNFHFVDSYLLSWAKLTNGKIASFDQRLLRNLDNK</sequence>
<dbReference type="STRING" id="1798383.A3D78_01280"/>
<reference evidence="2 3" key="1">
    <citation type="journal article" date="2016" name="Nat. Commun.">
        <title>Thousands of microbial genomes shed light on interconnected biogeochemical processes in an aquifer system.</title>
        <authorList>
            <person name="Anantharaman K."/>
            <person name="Brown C.T."/>
            <person name="Hug L.A."/>
            <person name="Sharon I."/>
            <person name="Castelle C.J."/>
            <person name="Probst A.J."/>
            <person name="Thomas B.C."/>
            <person name="Singh A."/>
            <person name="Wilkins M.J."/>
            <person name="Karaoz U."/>
            <person name="Brodie E.L."/>
            <person name="Williams K.H."/>
            <person name="Hubbard S.S."/>
            <person name="Banfield J.F."/>
        </authorList>
    </citation>
    <scope>NUCLEOTIDE SEQUENCE [LARGE SCALE GENOMIC DNA]</scope>
</reference>
<dbReference type="InterPro" id="IPR029060">
    <property type="entry name" value="PIN-like_dom_sf"/>
</dbReference>
<dbReference type="EMBL" id="MFJM01000003">
    <property type="protein sequence ID" value="OGG19284.1"/>
    <property type="molecule type" value="Genomic_DNA"/>
</dbReference>
<proteinExistence type="predicted"/>
<evidence type="ECO:0000313" key="2">
    <source>
        <dbReference type="EMBL" id="OGG19284.1"/>
    </source>
</evidence>
<gene>
    <name evidence="2" type="ORF">A3D78_01280</name>
</gene>
<protein>
    <recommendedName>
        <fullName evidence="1">PIN domain-containing protein</fullName>
    </recommendedName>
</protein>